<feature type="transmembrane region" description="Helical" evidence="2">
    <location>
        <begin position="80"/>
        <end position="97"/>
    </location>
</feature>
<keyword evidence="2" id="KW-1133">Transmembrane helix</keyword>
<feature type="transmembrane region" description="Helical" evidence="2">
    <location>
        <begin position="53"/>
        <end position="74"/>
    </location>
</feature>
<keyword evidence="4" id="KW-1185">Reference proteome</keyword>
<evidence type="ECO:0000256" key="1">
    <source>
        <dbReference type="SAM" id="MobiDB-lite"/>
    </source>
</evidence>
<keyword evidence="2" id="KW-0812">Transmembrane</keyword>
<sequence>MSDMIFALITGVLSVVLYIYVSFAARGKGPILSNTYLFSTKEERKKMDLKAEYRLATVVYSLVATAFALLTVFIICEKDLVLFLAVAVLAAALVYAVRESAQTVKTENTERISQTQNPRKRK</sequence>
<dbReference type="EMBL" id="JAJEQX010000004">
    <property type="protein sequence ID" value="MCC2253520.1"/>
    <property type="molecule type" value="Genomic_DNA"/>
</dbReference>
<dbReference type="RefSeq" id="WP_227706672.1">
    <property type="nucleotide sequence ID" value="NZ_JAJEQX010000004.1"/>
</dbReference>
<accession>A0ABS8FTY5</accession>
<feature type="region of interest" description="Disordered" evidence="1">
    <location>
        <begin position="101"/>
        <end position="122"/>
    </location>
</feature>
<evidence type="ECO:0000313" key="4">
    <source>
        <dbReference type="Proteomes" id="UP001198151"/>
    </source>
</evidence>
<proteinExistence type="predicted"/>
<protein>
    <submittedName>
        <fullName evidence="3">DUF3784 domain-containing protein</fullName>
    </submittedName>
</protein>
<evidence type="ECO:0000256" key="2">
    <source>
        <dbReference type="SAM" id="Phobius"/>
    </source>
</evidence>
<dbReference type="Proteomes" id="UP001198151">
    <property type="component" value="Unassembled WGS sequence"/>
</dbReference>
<gene>
    <name evidence="3" type="ORF">LKD70_03540</name>
</gene>
<organism evidence="3 4">
    <name type="scientific">Ruminococcus turbiniformis</name>
    <dbReference type="NCBI Taxonomy" id="2881258"/>
    <lineage>
        <taxon>Bacteria</taxon>
        <taxon>Bacillati</taxon>
        <taxon>Bacillota</taxon>
        <taxon>Clostridia</taxon>
        <taxon>Eubacteriales</taxon>
        <taxon>Oscillospiraceae</taxon>
        <taxon>Ruminococcus</taxon>
    </lineage>
</organism>
<reference evidence="3 4" key="1">
    <citation type="submission" date="2021-10" db="EMBL/GenBank/DDBJ databases">
        <title>Anaerobic single-cell dispensing facilitates the cultivation of human gut bacteria.</title>
        <authorList>
            <person name="Afrizal A."/>
        </authorList>
    </citation>
    <scope>NUCLEOTIDE SEQUENCE [LARGE SCALE GENOMIC DNA]</scope>
    <source>
        <strain evidence="3 4">CLA-AA-H200</strain>
    </source>
</reference>
<evidence type="ECO:0000313" key="3">
    <source>
        <dbReference type="EMBL" id="MCC2253520.1"/>
    </source>
</evidence>
<feature type="transmembrane region" description="Helical" evidence="2">
    <location>
        <begin position="6"/>
        <end position="25"/>
    </location>
</feature>
<comment type="caution">
    <text evidence="3">The sequence shown here is derived from an EMBL/GenBank/DDBJ whole genome shotgun (WGS) entry which is preliminary data.</text>
</comment>
<keyword evidence="2" id="KW-0472">Membrane</keyword>
<name>A0ABS8FTY5_9FIRM</name>